<reference evidence="1" key="1">
    <citation type="submission" date="2014-12" db="EMBL/GenBank/DDBJ databases">
        <title>Insight into the proteome of Arion vulgaris.</title>
        <authorList>
            <person name="Aradska J."/>
            <person name="Bulat T."/>
            <person name="Smidak R."/>
            <person name="Sarate P."/>
            <person name="Gangsoo J."/>
            <person name="Sialana F."/>
            <person name="Bilban M."/>
            <person name="Lubec G."/>
        </authorList>
    </citation>
    <scope>NUCLEOTIDE SEQUENCE</scope>
    <source>
        <tissue evidence="1">Skin</tissue>
    </source>
</reference>
<protein>
    <submittedName>
        <fullName evidence="1">Uncharacterized protein</fullName>
    </submittedName>
</protein>
<proteinExistence type="predicted"/>
<gene>
    <name evidence="1" type="primary">ORF187833</name>
</gene>
<feature type="non-terminal residue" evidence="1">
    <location>
        <position position="60"/>
    </location>
</feature>
<dbReference type="AlphaFoldDB" id="A0A0B7BHD6"/>
<organism evidence="1">
    <name type="scientific">Arion vulgaris</name>
    <dbReference type="NCBI Taxonomy" id="1028688"/>
    <lineage>
        <taxon>Eukaryota</taxon>
        <taxon>Metazoa</taxon>
        <taxon>Spiralia</taxon>
        <taxon>Lophotrochozoa</taxon>
        <taxon>Mollusca</taxon>
        <taxon>Gastropoda</taxon>
        <taxon>Heterobranchia</taxon>
        <taxon>Euthyneura</taxon>
        <taxon>Panpulmonata</taxon>
        <taxon>Eupulmonata</taxon>
        <taxon>Stylommatophora</taxon>
        <taxon>Helicina</taxon>
        <taxon>Arionoidea</taxon>
        <taxon>Arionidae</taxon>
        <taxon>Arion</taxon>
    </lineage>
</organism>
<name>A0A0B7BHD6_9EUPU</name>
<evidence type="ECO:0000313" key="1">
    <source>
        <dbReference type="EMBL" id="CEK92363.1"/>
    </source>
</evidence>
<sequence length="60" mass="6789">MIKNGSDIGQKHTSHVSTGNLPGLITKANLIDWLNYSYCTLMNNHVFSFFFLITGRSQQQ</sequence>
<dbReference type="EMBL" id="HACG01045498">
    <property type="protein sequence ID" value="CEK92363.1"/>
    <property type="molecule type" value="Transcribed_RNA"/>
</dbReference>
<accession>A0A0B7BHD6</accession>